<reference evidence="3" key="1">
    <citation type="submission" date="2017-04" db="EMBL/GenBank/DDBJ databases">
        <title>Comparative genomics and description of representatives of a novel lineage of planctomycetes thriving in anoxic sediments.</title>
        <authorList>
            <person name="Spring S."/>
            <person name="Bunk B."/>
            <person name="Sproer C."/>
        </authorList>
    </citation>
    <scope>NUCLEOTIDE SEQUENCE [LARGE SCALE GENOMIC DNA]</scope>
    <source>
        <strain evidence="3">ST-PulAB-D4</strain>
    </source>
</reference>
<keyword evidence="2" id="KW-0489">Methyltransferase</keyword>
<organism evidence="2 3">
    <name type="scientific">Sedimentisphaera salicampi</name>
    <dbReference type="NCBI Taxonomy" id="1941349"/>
    <lineage>
        <taxon>Bacteria</taxon>
        <taxon>Pseudomonadati</taxon>
        <taxon>Planctomycetota</taxon>
        <taxon>Phycisphaerae</taxon>
        <taxon>Sedimentisphaerales</taxon>
        <taxon>Sedimentisphaeraceae</taxon>
        <taxon>Sedimentisphaera</taxon>
    </lineage>
</organism>
<dbReference type="Gene3D" id="3.20.20.210">
    <property type="match status" value="1"/>
</dbReference>
<dbReference type="GO" id="GO:0006779">
    <property type="term" value="P:porphyrin-containing compound biosynthetic process"/>
    <property type="evidence" value="ECO:0007669"/>
    <property type="project" value="InterPro"/>
</dbReference>
<gene>
    <name evidence="2" type="ORF">STSP1_00132</name>
</gene>
<dbReference type="STRING" id="1941349.STSP1_00132"/>
<protein>
    <submittedName>
        <fullName evidence="2">Methylcobalamin:coenzyme M methyltransferase</fullName>
    </submittedName>
</protein>
<dbReference type="Proteomes" id="UP000193334">
    <property type="component" value="Chromosome"/>
</dbReference>
<dbReference type="OrthoDB" id="9806656at2"/>
<dbReference type="Pfam" id="PF01208">
    <property type="entry name" value="URO-D"/>
    <property type="match status" value="1"/>
</dbReference>
<dbReference type="InterPro" id="IPR000257">
    <property type="entry name" value="Uroporphyrinogen_deCOase"/>
</dbReference>
<dbReference type="GO" id="GO:0004853">
    <property type="term" value="F:uroporphyrinogen decarboxylase activity"/>
    <property type="evidence" value="ECO:0007669"/>
    <property type="project" value="InterPro"/>
</dbReference>
<dbReference type="PANTHER" id="PTHR47099">
    <property type="entry name" value="METHYLCOBAMIDE:COM METHYLTRANSFERASE MTBA"/>
    <property type="match status" value="1"/>
</dbReference>
<dbReference type="GO" id="GO:0008168">
    <property type="term" value="F:methyltransferase activity"/>
    <property type="evidence" value="ECO:0007669"/>
    <property type="project" value="UniProtKB-KW"/>
</dbReference>
<dbReference type="InterPro" id="IPR052024">
    <property type="entry name" value="Methanogen_methyltrans"/>
</dbReference>
<name>A0A1W6LJ06_9BACT</name>
<dbReference type="PANTHER" id="PTHR47099:SF1">
    <property type="entry name" value="METHYLCOBAMIDE:COM METHYLTRANSFERASE MTBA"/>
    <property type="match status" value="1"/>
</dbReference>
<dbReference type="RefSeq" id="WP_085754496.1">
    <property type="nucleotide sequence ID" value="NZ_CP021023.1"/>
</dbReference>
<evidence type="ECO:0000313" key="2">
    <source>
        <dbReference type="EMBL" id="ARN55767.1"/>
    </source>
</evidence>
<keyword evidence="3" id="KW-1185">Reference proteome</keyword>
<dbReference type="KEGG" id="pbp:STSP1_00132"/>
<feature type="domain" description="Uroporphyrinogen decarboxylase (URO-D)" evidence="1">
    <location>
        <begin position="142"/>
        <end position="346"/>
    </location>
</feature>
<keyword evidence="2" id="KW-0808">Transferase</keyword>
<evidence type="ECO:0000259" key="1">
    <source>
        <dbReference type="Pfam" id="PF01208"/>
    </source>
</evidence>
<accession>A0A1W6LJ06</accession>
<dbReference type="InterPro" id="IPR038071">
    <property type="entry name" value="UROD/MetE-like_sf"/>
</dbReference>
<dbReference type="AlphaFoldDB" id="A0A1W6LJ06"/>
<dbReference type="GO" id="GO:0032259">
    <property type="term" value="P:methylation"/>
    <property type="evidence" value="ECO:0007669"/>
    <property type="project" value="UniProtKB-KW"/>
</dbReference>
<sequence>MAFEPDYRNILSAGSNLRSERLALYEHIITPGFMEKVLDEKFADLEYSSGNDLDEFFNKFCGFFKKLTYDTVSYEVSIVQSLPHAGDSLMGKKPGPIQTDQDFDHFQWNEITEEFKCKAAPLFEALGNNMPSGMKAVGGPGNGVFEIAQDLVGMEYLAYMQYDNPELYAKIFSRIGNLMCEIWDWFLKNYSAPFCLCRIGDDLGYKSGTLISPQNIREHIVPQYAKIIQKVHNAGFKFLLHSCGNIFEVMNDFISIGIDAKHSNEDVIAPYEKWIELYSDRIGLFGGIDADFLYSSKDPNKVFEHVYHKGAEFRDSANGFALGSGNSIPDYVLPDSYLAMVEAAQKIRENEKSF</sequence>
<evidence type="ECO:0000313" key="3">
    <source>
        <dbReference type="Proteomes" id="UP000193334"/>
    </source>
</evidence>
<proteinExistence type="predicted"/>
<dbReference type="SUPFAM" id="SSF51726">
    <property type="entry name" value="UROD/MetE-like"/>
    <property type="match status" value="1"/>
</dbReference>
<dbReference type="EMBL" id="CP021023">
    <property type="protein sequence ID" value="ARN55767.1"/>
    <property type="molecule type" value="Genomic_DNA"/>
</dbReference>